<feature type="chain" id="PRO_5012680575" description="Protein-glutamine gamma-glutamyltransferase-like C-terminal domain-containing protein" evidence="2">
    <location>
        <begin position="20"/>
        <end position="245"/>
    </location>
</feature>
<evidence type="ECO:0000259" key="3">
    <source>
        <dbReference type="Pfam" id="PF13559"/>
    </source>
</evidence>
<protein>
    <recommendedName>
        <fullName evidence="3">Protein-glutamine gamma-glutamyltransferase-like C-terminal domain-containing protein</fullName>
    </recommendedName>
</protein>
<dbReference type="InterPro" id="IPR025403">
    <property type="entry name" value="TgpA-like_C"/>
</dbReference>
<dbReference type="AlphaFoldDB" id="A0A1M6MK90"/>
<keyword evidence="1" id="KW-1133">Transmembrane helix</keyword>
<keyword evidence="1" id="KW-0472">Membrane</keyword>
<organism evidence="4 5">
    <name type="scientific">Pseudozobellia thermophila</name>
    <dbReference type="NCBI Taxonomy" id="192903"/>
    <lineage>
        <taxon>Bacteria</taxon>
        <taxon>Pseudomonadati</taxon>
        <taxon>Bacteroidota</taxon>
        <taxon>Flavobacteriia</taxon>
        <taxon>Flavobacteriales</taxon>
        <taxon>Flavobacteriaceae</taxon>
        <taxon>Pseudozobellia</taxon>
    </lineage>
</organism>
<feature type="transmembrane region" description="Helical" evidence="1">
    <location>
        <begin position="98"/>
        <end position="116"/>
    </location>
</feature>
<accession>A0A1M6MK90</accession>
<dbReference type="RefSeq" id="WP_072995220.1">
    <property type="nucleotide sequence ID" value="NZ_FQYU01000010.1"/>
</dbReference>
<dbReference type="STRING" id="192903.SAMN04488513_11030"/>
<keyword evidence="2" id="KW-0732">Signal</keyword>
<keyword evidence="5" id="KW-1185">Reference proteome</keyword>
<gene>
    <name evidence="4" type="ORF">SAMN04488513_11030</name>
</gene>
<dbReference type="Proteomes" id="UP000184543">
    <property type="component" value="Unassembled WGS sequence"/>
</dbReference>
<dbReference type="OrthoDB" id="5491447at2"/>
<feature type="signal peptide" evidence="2">
    <location>
        <begin position="1"/>
        <end position="19"/>
    </location>
</feature>
<evidence type="ECO:0000256" key="1">
    <source>
        <dbReference type="SAM" id="Phobius"/>
    </source>
</evidence>
<dbReference type="EMBL" id="FQYU01000010">
    <property type="protein sequence ID" value="SHJ83901.1"/>
    <property type="molecule type" value="Genomic_DNA"/>
</dbReference>
<feature type="domain" description="Protein-glutamine gamma-glutamyltransferase-like C-terminal" evidence="3">
    <location>
        <begin position="168"/>
        <end position="233"/>
    </location>
</feature>
<proteinExistence type="predicted"/>
<reference evidence="5" key="1">
    <citation type="submission" date="2016-11" db="EMBL/GenBank/DDBJ databases">
        <authorList>
            <person name="Varghese N."/>
            <person name="Submissions S."/>
        </authorList>
    </citation>
    <scope>NUCLEOTIDE SEQUENCE [LARGE SCALE GENOMIC DNA]</scope>
    <source>
        <strain evidence="5">DSM 19858</strain>
    </source>
</reference>
<dbReference type="Pfam" id="PF13559">
    <property type="entry name" value="DUF4129"/>
    <property type="match status" value="1"/>
</dbReference>
<evidence type="ECO:0000256" key="2">
    <source>
        <dbReference type="SAM" id="SignalP"/>
    </source>
</evidence>
<evidence type="ECO:0000313" key="5">
    <source>
        <dbReference type="Proteomes" id="UP000184543"/>
    </source>
</evidence>
<name>A0A1M6MK90_9FLAO</name>
<sequence>MRRLLYSFLATFIMGTAYAQQDSIAVAYDKTPLNLRHISDDDLQKYRNDPDFNYEIVNSDPSWWDDLKTWAGNVLLRLFEAIFGVERATGLLATFLKIVPYLLLVLLVYLLIKFFLKVNASNHRQARKSGNSVLLSEEEHIIRNEDIQKLIQEAVNDKNFRLAVRYYYLHILKLLSEKELIAWELQKTNSDYLKEIKGIDLRRQFSEITHLYDYIWYGDFPIDENRYHKAENAFLNLQKSVKANA</sequence>
<keyword evidence="1" id="KW-0812">Transmembrane</keyword>
<evidence type="ECO:0000313" key="4">
    <source>
        <dbReference type="EMBL" id="SHJ83901.1"/>
    </source>
</evidence>